<dbReference type="SUPFAM" id="SSF46689">
    <property type="entry name" value="Homeodomain-like"/>
    <property type="match status" value="1"/>
</dbReference>
<reference evidence="5" key="1">
    <citation type="submission" date="2017-02" db="EMBL/GenBank/DDBJ databases">
        <authorList>
            <person name="Varghese N."/>
            <person name="Submissions S."/>
        </authorList>
    </citation>
    <scope>NUCLEOTIDE SEQUENCE [LARGE SCALE GENOMIC DNA]</scope>
    <source>
        <strain evidence="5">VKM Ac-2052</strain>
    </source>
</reference>
<sequence>MPVNNVTEEIRPDAVQVRNEPIQARSSDRIAALLDAAAAVVAEVGIERLTTALVADRAEASIGTVYRYFPDRIAVLTALGTRSVERFLRQFEADIVEKKPESWIDAVVVSIGSSVAMHRGEVGFTSIRLGDLVSSPETDVSRIRTYRIAQNLHDVLIENYGLPQDPAFLTRLEVAVTMIDALLVRAFMLGGAGDETIIDECEQVVRNYLARQNESDALPA</sequence>
<dbReference type="EMBL" id="FUYG01000010">
    <property type="protein sequence ID" value="SKB01654.1"/>
    <property type="molecule type" value="Genomic_DNA"/>
</dbReference>
<evidence type="ECO:0000259" key="3">
    <source>
        <dbReference type="PROSITE" id="PS50977"/>
    </source>
</evidence>
<name>A0A1T4YIM2_9MICO</name>
<keyword evidence="1 2" id="KW-0238">DNA-binding</keyword>
<evidence type="ECO:0000256" key="1">
    <source>
        <dbReference type="ARBA" id="ARBA00023125"/>
    </source>
</evidence>
<accession>A0A1T4YIM2</accession>
<feature type="domain" description="HTH tetR-type" evidence="3">
    <location>
        <begin position="27"/>
        <end position="87"/>
    </location>
</feature>
<dbReference type="Pfam" id="PF17928">
    <property type="entry name" value="TetR_C_22"/>
    <property type="match status" value="1"/>
</dbReference>
<dbReference type="InterPro" id="IPR001647">
    <property type="entry name" value="HTH_TetR"/>
</dbReference>
<dbReference type="Gene3D" id="1.10.357.10">
    <property type="entry name" value="Tetracycline Repressor, domain 2"/>
    <property type="match status" value="1"/>
</dbReference>
<dbReference type="AlphaFoldDB" id="A0A1T4YIM2"/>
<dbReference type="PANTHER" id="PTHR30055">
    <property type="entry name" value="HTH-TYPE TRANSCRIPTIONAL REGULATOR RUTR"/>
    <property type="match status" value="1"/>
</dbReference>
<evidence type="ECO:0000313" key="4">
    <source>
        <dbReference type="EMBL" id="SKB01654.1"/>
    </source>
</evidence>
<dbReference type="InterPro" id="IPR009057">
    <property type="entry name" value="Homeodomain-like_sf"/>
</dbReference>
<dbReference type="PRINTS" id="PR00455">
    <property type="entry name" value="HTHTETR"/>
</dbReference>
<gene>
    <name evidence="4" type="ORF">SAMN06295879_3301</name>
</gene>
<evidence type="ECO:0000256" key="2">
    <source>
        <dbReference type="PROSITE-ProRule" id="PRU00335"/>
    </source>
</evidence>
<dbReference type="Pfam" id="PF00440">
    <property type="entry name" value="TetR_N"/>
    <property type="match status" value="1"/>
</dbReference>
<dbReference type="InterPro" id="IPR041674">
    <property type="entry name" value="TetR_C_22"/>
</dbReference>
<dbReference type="PANTHER" id="PTHR30055:SF226">
    <property type="entry name" value="HTH-TYPE TRANSCRIPTIONAL REGULATOR PKSA"/>
    <property type="match status" value="1"/>
</dbReference>
<dbReference type="GO" id="GO:0003700">
    <property type="term" value="F:DNA-binding transcription factor activity"/>
    <property type="evidence" value="ECO:0007669"/>
    <property type="project" value="TreeGrafter"/>
</dbReference>
<proteinExistence type="predicted"/>
<dbReference type="InterPro" id="IPR050109">
    <property type="entry name" value="HTH-type_TetR-like_transc_reg"/>
</dbReference>
<dbReference type="Proteomes" id="UP000189735">
    <property type="component" value="Unassembled WGS sequence"/>
</dbReference>
<dbReference type="GO" id="GO:0000976">
    <property type="term" value="F:transcription cis-regulatory region binding"/>
    <property type="evidence" value="ECO:0007669"/>
    <property type="project" value="TreeGrafter"/>
</dbReference>
<dbReference type="PROSITE" id="PS50977">
    <property type="entry name" value="HTH_TETR_2"/>
    <property type="match status" value="1"/>
</dbReference>
<feature type="DNA-binding region" description="H-T-H motif" evidence="2">
    <location>
        <begin position="50"/>
        <end position="69"/>
    </location>
</feature>
<organism evidence="4 5">
    <name type="scientific">Agreia bicolorata</name>
    <dbReference type="NCBI Taxonomy" id="110935"/>
    <lineage>
        <taxon>Bacteria</taxon>
        <taxon>Bacillati</taxon>
        <taxon>Actinomycetota</taxon>
        <taxon>Actinomycetes</taxon>
        <taxon>Micrococcales</taxon>
        <taxon>Microbacteriaceae</taxon>
        <taxon>Agreia</taxon>
    </lineage>
</organism>
<evidence type="ECO:0000313" key="5">
    <source>
        <dbReference type="Proteomes" id="UP000189735"/>
    </source>
</evidence>
<dbReference type="RefSeq" id="WP_176141325.1">
    <property type="nucleotide sequence ID" value="NZ_FUYG01000010.1"/>
</dbReference>
<protein>
    <submittedName>
        <fullName evidence="4">Transcriptional regulator, TetR family</fullName>
    </submittedName>
</protein>